<gene>
    <name evidence="8" type="ORF">LAFE_0G15104G</name>
</gene>
<evidence type="ECO:0000256" key="1">
    <source>
        <dbReference type="ARBA" id="ARBA00006303"/>
    </source>
</evidence>
<keyword evidence="2" id="KW-0436">Ligase</keyword>
<dbReference type="GO" id="GO:0005739">
    <property type="term" value="C:mitochondrion"/>
    <property type="evidence" value="ECO:0007669"/>
    <property type="project" value="TreeGrafter"/>
</dbReference>
<dbReference type="OMA" id="LCGWVDR"/>
<dbReference type="InterPro" id="IPR006195">
    <property type="entry name" value="aa-tRNA-synth_II"/>
</dbReference>
<dbReference type="PRINTS" id="PR01042">
    <property type="entry name" value="TRNASYNTHASP"/>
</dbReference>
<accession>A0A1G4MIJ0</accession>
<dbReference type="InterPro" id="IPR004364">
    <property type="entry name" value="Aa-tRNA-synt_II"/>
</dbReference>
<name>A0A1G4MIJ0_LACFM</name>
<protein>
    <submittedName>
        <fullName evidence="8">LAFE_0G15104g1_1</fullName>
    </submittedName>
</protein>
<feature type="domain" description="Aminoacyl-transfer RNA synthetases class-II family profile" evidence="7">
    <location>
        <begin position="170"/>
        <end position="619"/>
    </location>
</feature>
<comment type="similarity">
    <text evidence="1">Belongs to the class-II aminoacyl-tRNA synthetase family. Type 1 subfamily.</text>
</comment>
<dbReference type="Gene3D" id="3.30.1360.30">
    <property type="entry name" value="GAD-like domain"/>
    <property type="match status" value="1"/>
</dbReference>
<evidence type="ECO:0000313" key="8">
    <source>
        <dbReference type="EMBL" id="SCW03648.1"/>
    </source>
</evidence>
<keyword evidence="4" id="KW-0067">ATP-binding</keyword>
<proteinExistence type="inferred from homology"/>
<keyword evidence="9" id="KW-1185">Reference proteome</keyword>
<dbReference type="Proteomes" id="UP000190831">
    <property type="component" value="Chromosome G"/>
</dbReference>
<dbReference type="PROSITE" id="PS50862">
    <property type="entry name" value="AA_TRNA_LIGASE_II"/>
    <property type="match status" value="1"/>
</dbReference>
<evidence type="ECO:0000313" key="9">
    <source>
        <dbReference type="Proteomes" id="UP000190831"/>
    </source>
</evidence>
<organism evidence="8 9">
    <name type="scientific">Lachancea fermentati</name>
    <name type="common">Zygosaccharomyces fermentati</name>
    <dbReference type="NCBI Taxonomy" id="4955"/>
    <lineage>
        <taxon>Eukaryota</taxon>
        <taxon>Fungi</taxon>
        <taxon>Dikarya</taxon>
        <taxon>Ascomycota</taxon>
        <taxon>Saccharomycotina</taxon>
        <taxon>Saccharomycetes</taxon>
        <taxon>Saccharomycetales</taxon>
        <taxon>Saccharomycetaceae</taxon>
        <taxon>Lachancea</taxon>
    </lineage>
</organism>
<dbReference type="GO" id="GO:0004815">
    <property type="term" value="F:aspartate-tRNA ligase activity"/>
    <property type="evidence" value="ECO:0007669"/>
    <property type="project" value="TreeGrafter"/>
</dbReference>
<evidence type="ECO:0000256" key="6">
    <source>
        <dbReference type="ARBA" id="ARBA00023146"/>
    </source>
</evidence>
<reference evidence="8 9" key="1">
    <citation type="submission" date="2016-03" db="EMBL/GenBank/DDBJ databases">
        <authorList>
            <person name="Devillers H."/>
        </authorList>
    </citation>
    <scope>NUCLEOTIDE SEQUENCE [LARGE SCALE GENOMIC DNA]</scope>
    <source>
        <strain evidence="8">CBS 6772</strain>
    </source>
</reference>
<dbReference type="GO" id="GO:0005524">
    <property type="term" value="F:ATP binding"/>
    <property type="evidence" value="ECO:0007669"/>
    <property type="project" value="UniProtKB-KW"/>
</dbReference>
<evidence type="ECO:0000256" key="4">
    <source>
        <dbReference type="ARBA" id="ARBA00022840"/>
    </source>
</evidence>
<dbReference type="InterPro" id="IPR002312">
    <property type="entry name" value="Asp/Asn-tRNA-synth_IIb"/>
</dbReference>
<evidence type="ECO:0000256" key="2">
    <source>
        <dbReference type="ARBA" id="ARBA00022598"/>
    </source>
</evidence>
<evidence type="ECO:0000256" key="5">
    <source>
        <dbReference type="ARBA" id="ARBA00022917"/>
    </source>
</evidence>
<dbReference type="InterPro" id="IPR004524">
    <property type="entry name" value="Asp-tRNA-ligase_1"/>
</dbReference>
<sequence length="649" mass="74153">MLKSQLRKFSAFQAVFRDIPPLDAIKQKFEFTGSSGSIRDVLKIQESQFVTLNGWIDKKPKKVGKNLIFGTLRDNHGSTIQLVDTESLLKSSNEEDVVQIEGQLIPKKAKDNSEPQAYEVKLLKVRHLSDASIKASQLSDFKKAGNYPPEYRYLQLRMPKYQNFLKKRYEISKSVRRSLDSLGFTEMETPVLFKSTPEGAREFLVPTRDHQNGDPLFYALPQSPQQYKQLLMASGVNKYFQIAKCFRDEDLRADRQPEFTQIDLEMAFANGNDVMNVIEQTISDVWNSFSVNGHLHTLNKRGDIVSTSSSQPVLKLTYRNAMERYGIDKPDLRFPDLKIIDLTEFNAYSTINNEFPVFEILVLRNAFKSMEQYEQDWKFLSDKNNYNHRTPIVIPIENESMQSSWFEQFMSIATFENPKILTKFLNLKEGDIVCGCTREHSQSIFENPTPLGRLRQLVTQSSRGKELFRRSEHSVAAWIVDFPLFSPVEVESKEGSVKEQYPAYIKKRYCSTHHPFTMVQLSDYQKLHSNPLSCLGQHYDLVVDGVEVGGGSTRIHDPELQNYIFKEVLNIGDPKKLFGHLLTAFEMGTPPHAGFAIGFDRLCAMLCGTNSIRDVIAFPKSVSGADLVVGSPSPVPRKVLNEYHVDYRS</sequence>
<dbReference type="AlphaFoldDB" id="A0A1G4MIJ0"/>
<dbReference type="NCBIfam" id="TIGR00459">
    <property type="entry name" value="aspS_bact"/>
    <property type="match status" value="1"/>
</dbReference>
<dbReference type="EMBL" id="LT598486">
    <property type="protein sequence ID" value="SCW03648.1"/>
    <property type="molecule type" value="Genomic_DNA"/>
</dbReference>
<dbReference type="OrthoDB" id="439710at2759"/>
<dbReference type="Gene3D" id="2.40.50.140">
    <property type="entry name" value="Nucleic acid-binding proteins"/>
    <property type="match status" value="1"/>
</dbReference>
<dbReference type="Pfam" id="PF00152">
    <property type="entry name" value="tRNA-synt_2"/>
    <property type="match status" value="1"/>
</dbReference>
<dbReference type="InterPro" id="IPR045864">
    <property type="entry name" value="aa-tRNA-synth_II/BPL/LPL"/>
</dbReference>
<keyword evidence="3" id="KW-0547">Nucleotide-binding</keyword>
<evidence type="ECO:0000256" key="3">
    <source>
        <dbReference type="ARBA" id="ARBA00022741"/>
    </source>
</evidence>
<dbReference type="NCBIfam" id="NF001750">
    <property type="entry name" value="PRK00476.1"/>
    <property type="match status" value="1"/>
</dbReference>
<dbReference type="InterPro" id="IPR004115">
    <property type="entry name" value="GAD-like_sf"/>
</dbReference>
<evidence type="ECO:0000259" key="7">
    <source>
        <dbReference type="PROSITE" id="PS50862"/>
    </source>
</evidence>
<dbReference type="PANTHER" id="PTHR22594:SF5">
    <property type="entry name" value="ASPARTATE--TRNA LIGASE, MITOCHONDRIAL"/>
    <property type="match status" value="1"/>
</dbReference>
<dbReference type="InterPro" id="IPR012340">
    <property type="entry name" value="NA-bd_OB-fold"/>
</dbReference>
<keyword evidence="6" id="KW-0030">Aminoacyl-tRNA synthetase</keyword>
<dbReference type="PANTHER" id="PTHR22594">
    <property type="entry name" value="ASPARTYL/LYSYL-TRNA SYNTHETASE"/>
    <property type="match status" value="1"/>
</dbReference>
<dbReference type="Gene3D" id="3.30.930.10">
    <property type="entry name" value="Bira Bifunctional Protein, Domain 2"/>
    <property type="match status" value="1"/>
</dbReference>
<dbReference type="HAMAP" id="MF_00044">
    <property type="entry name" value="Asp_tRNA_synth_type1"/>
    <property type="match status" value="1"/>
</dbReference>
<keyword evidence="5" id="KW-0648">Protein biosynthesis</keyword>
<dbReference type="SUPFAM" id="SSF50249">
    <property type="entry name" value="Nucleic acid-binding proteins"/>
    <property type="match status" value="1"/>
</dbReference>
<dbReference type="SUPFAM" id="SSF55681">
    <property type="entry name" value="Class II aaRS and biotin synthetases"/>
    <property type="match status" value="1"/>
</dbReference>
<dbReference type="GO" id="GO:0006422">
    <property type="term" value="P:aspartyl-tRNA aminoacylation"/>
    <property type="evidence" value="ECO:0007669"/>
    <property type="project" value="TreeGrafter"/>
</dbReference>
<dbReference type="STRING" id="4955.A0A1G4MIJ0"/>